<dbReference type="NCBIfam" id="TIGR01840">
    <property type="entry name" value="esterase_phb"/>
    <property type="match status" value="1"/>
</dbReference>
<dbReference type="GO" id="GO:0016787">
    <property type="term" value="F:hydrolase activity"/>
    <property type="evidence" value="ECO:0007669"/>
    <property type="project" value="UniProtKB-KW"/>
</dbReference>
<feature type="region of interest" description="Disordered" evidence="3">
    <location>
        <begin position="32"/>
        <end position="61"/>
    </location>
</feature>
<reference evidence="4 5" key="1">
    <citation type="submission" date="2020-08" db="EMBL/GenBank/DDBJ databases">
        <title>Genomic Encyclopedia of Type Strains, Phase IV (KMG-IV): sequencing the most valuable type-strain genomes for metagenomic binning, comparative biology and taxonomic classification.</title>
        <authorList>
            <person name="Goeker M."/>
        </authorList>
    </citation>
    <scope>NUCLEOTIDE SEQUENCE [LARGE SCALE GENOMIC DNA]</scope>
    <source>
        <strain evidence="4 5">DSM 27057</strain>
    </source>
</reference>
<evidence type="ECO:0000256" key="1">
    <source>
        <dbReference type="ARBA" id="ARBA00022729"/>
    </source>
</evidence>
<dbReference type="EMBL" id="JACIDX010000015">
    <property type="protein sequence ID" value="MBB3956619.1"/>
    <property type="molecule type" value="Genomic_DNA"/>
</dbReference>
<protein>
    <submittedName>
        <fullName evidence="4">Poly(Hydroxyalkanoate) depolymerase family esterase</fullName>
    </submittedName>
</protein>
<dbReference type="Pfam" id="PF10503">
    <property type="entry name" value="Esterase_PHB"/>
    <property type="match status" value="1"/>
</dbReference>
<dbReference type="PANTHER" id="PTHR43037">
    <property type="entry name" value="UNNAMED PRODUCT-RELATED"/>
    <property type="match status" value="1"/>
</dbReference>
<accession>A0A7W6G788</accession>
<sequence length="348" mass="37235">MTNFLKTFAKATRLARKARPFAFAETIRRALVPARPAKPKRPRQSSASSMPRPSAGSFVNGEFKSRHGTLAYKLYTPVGSTRRRMPLVVMLHGCAQTAADFATGTDMNRLADELGFLVLYPQQSQSANLARCWNWHAPEHQLRGRGEPALIAGLTRHAIALALANPSRVYVAGLSAGAAAAAIMGAAYPDIFVAVGVHSGVALGQANSLASAMAAMRGKGTAKPAEKTRRPLPMIVFQGDRDRVVHPSNAAEFLAGLENSRPGPLVSQSFSGRSAKGRDFTRKVYKSSGGDVLLEVWTIHGSGHGWSGGHAAGSYTDPAGPEASREMLRFFLSRKRSTRLLRAAHPAA</sequence>
<name>A0A7W6G788_9SPHN</name>
<dbReference type="Gene3D" id="3.40.50.1820">
    <property type="entry name" value="alpha/beta hydrolase"/>
    <property type="match status" value="1"/>
</dbReference>
<evidence type="ECO:0000256" key="2">
    <source>
        <dbReference type="ARBA" id="ARBA00022801"/>
    </source>
</evidence>
<dbReference type="InterPro" id="IPR010126">
    <property type="entry name" value="Esterase_phb"/>
</dbReference>
<comment type="caution">
    <text evidence="4">The sequence shown here is derived from an EMBL/GenBank/DDBJ whole genome shotgun (WGS) entry which is preliminary data.</text>
</comment>
<gene>
    <name evidence="4" type="ORF">GGR38_003585</name>
</gene>
<dbReference type="Proteomes" id="UP000548867">
    <property type="component" value="Unassembled WGS sequence"/>
</dbReference>
<keyword evidence="2" id="KW-0378">Hydrolase</keyword>
<evidence type="ECO:0000313" key="5">
    <source>
        <dbReference type="Proteomes" id="UP000548867"/>
    </source>
</evidence>
<dbReference type="InterPro" id="IPR029058">
    <property type="entry name" value="AB_hydrolase_fold"/>
</dbReference>
<dbReference type="GO" id="GO:0005576">
    <property type="term" value="C:extracellular region"/>
    <property type="evidence" value="ECO:0007669"/>
    <property type="project" value="InterPro"/>
</dbReference>
<dbReference type="PANTHER" id="PTHR43037:SF1">
    <property type="entry name" value="BLL1128 PROTEIN"/>
    <property type="match status" value="1"/>
</dbReference>
<keyword evidence="5" id="KW-1185">Reference proteome</keyword>
<keyword evidence="1" id="KW-0732">Signal</keyword>
<dbReference type="SUPFAM" id="SSF53474">
    <property type="entry name" value="alpha/beta-Hydrolases"/>
    <property type="match status" value="1"/>
</dbReference>
<evidence type="ECO:0000256" key="3">
    <source>
        <dbReference type="SAM" id="MobiDB-lite"/>
    </source>
</evidence>
<dbReference type="AlphaFoldDB" id="A0A7W6G788"/>
<dbReference type="InterPro" id="IPR050955">
    <property type="entry name" value="Plant_Biomass_Hydrol_Est"/>
</dbReference>
<evidence type="ECO:0000313" key="4">
    <source>
        <dbReference type="EMBL" id="MBB3956619.1"/>
    </source>
</evidence>
<organism evidence="4 5">
    <name type="scientific">Novosphingobium sediminicola</name>
    <dbReference type="NCBI Taxonomy" id="563162"/>
    <lineage>
        <taxon>Bacteria</taxon>
        <taxon>Pseudomonadati</taxon>
        <taxon>Pseudomonadota</taxon>
        <taxon>Alphaproteobacteria</taxon>
        <taxon>Sphingomonadales</taxon>
        <taxon>Sphingomonadaceae</taxon>
        <taxon>Novosphingobium</taxon>
    </lineage>
</organism>
<dbReference type="RefSeq" id="WP_183627485.1">
    <property type="nucleotide sequence ID" value="NZ_JACIDX010000015.1"/>
</dbReference>
<proteinExistence type="predicted"/>